<dbReference type="AlphaFoldDB" id="X1M702"/>
<accession>X1M702</accession>
<proteinExistence type="predicted"/>
<evidence type="ECO:0008006" key="2">
    <source>
        <dbReference type="Google" id="ProtNLM"/>
    </source>
</evidence>
<feature type="non-terminal residue" evidence="1">
    <location>
        <position position="52"/>
    </location>
</feature>
<name>X1M702_9ZZZZ</name>
<evidence type="ECO:0000313" key="1">
    <source>
        <dbReference type="EMBL" id="GAI27407.1"/>
    </source>
</evidence>
<comment type="caution">
    <text evidence="1">The sequence shown here is derived from an EMBL/GenBank/DDBJ whole genome shotgun (WGS) entry which is preliminary data.</text>
</comment>
<sequence length="52" mass="6073">MKYDLLITSEPNETRVAILENDKVVELYFDRKDKESVISNIYLGRVQKIMPG</sequence>
<organism evidence="1">
    <name type="scientific">marine sediment metagenome</name>
    <dbReference type="NCBI Taxonomy" id="412755"/>
    <lineage>
        <taxon>unclassified sequences</taxon>
        <taxon>metagenomes</taxon>
        <taxon>ecological metagenomes</taxon>
    </lineage>
</organism>
<dbReference type="EMBL" id="BARV01013906">
    <property type="protein sequence ID" value="GAI27407.1"/>
    <property type="molecule type" value="Genomic_DNA"/>
</dbReference>
<reference evidence="1" key="1">
    <citation type="journal article" date="2014" name="Front. Microbiol.">
        <title>High frequency of phylogenetically diverse reductive dehalogenase-homologous genes in deep subseafloor sedimentary metagenomes.</title>
        <authorList>
            <person name="Kawai M."/>
            <person name="Futagami T."/>
            <person name="Toyoda A."/>
            <person name="Takaki Y."/>
            <person name="Nishi S."/>
            <person name="Hori S."/>
            <person name="Arai W."/>
            <person name="Tsubouchi T."/>
            <person name="Morono Y."/>
            <person name="Uchiyama I."/>
            <person name="Ito T."/>
            <person name="Fujiyama A."/>
            <person name="Inagaki F."/>
            <person name="Takami H."/>
        </authorList>
    </citation>
    <scope>NUCLEOTIDE SEQUENCE</scope>
    <source>
        <strain evidence="1">Expedition CK06-06</strain>
    </source>
</reference>
<protein>
    <recommendedName>
        <fullName evidence="2">S1 motif domain-containing protein</fullName>
    </recommendedName>
</protein>
<gene>
    <name evidence="1" type="ORF">S06H3_24744</name>
</gene>